<evidence type="ECO:0000256" key="5">
    <source>
        <dbReference type="SAM" id="Phobius"/>
    </source>
</evidence>
<dbReference type="InterPro" id="IPR020904">
    <property type="entry name" value="Sc_DH/Rdtase_CS"/>
</dbReference>
<proteinExistence type="inferred from homology"/>
<reference evidence="6" key="1">
    <citation type="submission" date="2021-10" db="EMBL/GenBank/DDBJ databases">
        <title>Tropical sea cucumber genome reveals ecological adaptation and Cuvierian tubules defense mechanism.</title>
        <authorList>
            <person name="Chen T."/>
        </authorList>
    </citation>
    <scope>NUCLEOTIDE SEQUENCE</scope>
    <source>
        <strain evidence="6">Nanhai2018</strain>
        <tissue evidence="6">Muscle</tissue>
    </source>
</reference>
<dbReference type="GO" id="GO:0016020">
    <property type="term" value="C:membrane"/>
    <property type="evidence" value="ECO:0007669"/>
    <property type="project" value="TreeGrafter"/>
</dbReference>
<keyword evidence="7" id="KW-1185">Reference proteome</keyword>
<accession>A0A9Q1C3N0</accession>
<protein>
    <submittedName>
        <fullName evidence="6">Dehydrogenase/reductase SDR family member 7B</fullName>
    </submittedName>
</protein>
<evidence type="ECO:0000256" key="4">
    <source>
        <dbReference type="RuleBase" id="RU000363"/>
    </source>
</evidence>
<dbReference type="OrthoDB" id="5307821at2759"/>
<dbReference type="SUPFAM" id="SSF51735">
    <property type="entry name" value="NAD(P)-binding Rossmann-fold domains"/>
    <property type="match status" value="1"/>
</dbReference>
<keyword evidence="5" id="KW-0812">Transmembrane</keyword>
<dbReference type="CDD" id="cd05332">
    <property type="entry name" value="11beta-HSD1_like_SDR_c"/>
    <property type="match status" value="1"/>
</dbReference>
<dbReference type="NCBIfam" id="NF004825">
    <property type="entry name" value="PRK06181.1"/>
    <property type="match status" value="1"/>
</dbReference>
<dbReference type="Gene3D" id="3.40.50.720">
    <property type="entry name" value="NAD(P)-binding Rossmann-like Domain"/>
    <property type="match status" value="1"/>
</dbReference>
<comment type="function">
    <text evidence="3">Putative oxidoreductase.</text>
</comment>
<keyword evidence="5" id="KW-0472">Membrane</keyword>
<sequence length="311" mass="33705">MSILQHNFQGTPAVLAAAVFGGLGLLWLYRKLRRRQALASLHGKVVLITGASSGIGEACAHAFHQVGCKVILTARRLNELERVKTEIIAQSAKGKTDAPKVLQLDVSDLESIPEKMKEALAFHGRIDVLVNNAGMSYRGSVKDTKMEVHQKVMLVNYFGSVAVTTAILPHMISKKSGTIIAVSSIQGKLAVPFRTAYTASKFAMQAFFDSLRAEVAQYNIRVGVSSPSYVQTNISVNAVRGDNSQYGVTDANIAKGMSAEYLADEIVLQAATGEEDVIVGPFIHRLAPHLNVLFPGLMRMVMKLRAKKGIE</sequence>
<dbReference type="Pfam" id="PF00106">
    <property type="entry name" value="adh_short"/>
    <property type="match status" value="1"/>
</dbReference>
<dbReference type="EMBL" id="JAIZAY010000008">
    <property type="protein sequence ID" value="KAJ8037504.1"/>
    <property type="molecule type" value="Genomic_DNA"/>
</dbReference>
<dbReference type="AlphaFoldDB" id="A0A9Q1C3N0"/>
<keyword evidence="2" id="KW-0560">Oxidoreductase</keyword>
<dbReference type="PROSITE" id="PS00061">
    <property type="entry name" value="ADH_SHORT"/>
    <property type="match status" value="1"/>
</dbReference>
<dbReference type="InterPro" id="IPR002347">
    <property type="entry name" value="SDR_fam"/>
</dbReference>
<dbReference type="PRINTS" id="PR00080">
    <property type="entry name" value="SDRFAMILY"/>
</dbReference>
<gene>
    <name evidence="6" type="ORF">HOLleu_18332</name>
</gene>
<dbReference type="Proteomes" id="UP001152320">
    <property type="component" value="Chromosome 8"/>
</dbReference>
<evidence type="ECO:0000256" key="2">
    <source>
        <dbReference type="ARBA" id="ARBA00023002"/>
    </source>
</evidence>
<evidence type="ECO:0000313" key="7">
    <source>
        <dbReference type="Proteomes" id="UP001152320"/>
    </source>
</evidence>
<evidence type="ECO:0000256" key="3">
    <source>
        <dbReference type="ARBA" id="ARBA00037096"/>
    </source>
</evidence>
<feature type="transmembrane region" description="Helical" evidence="5">
    <location>
        <begin position="154"/>
        <end position="172"/>
    </location>
</feature>
<dbReference type="PRINTS" id="PR00081">
    <property type="entry name" value="GDHRDH"/>
</dbReference>
<comment type="similarity">
    <text evidence="1 4">Belongs to the short-chain dehydrogenases/reductases (SDR) family.</text>
</comment>
<dbReference type="GO" id="GO:0016491">
    <property type="term" value="F:oxidoreductase activity"/>
    <property type="evidence" value="ECO:0007669"/>
    <property type="project" value="UniProtKB-KW"/>
</dbReference>
<comment type="caution">
    <text evidence="6">The sequence shown here is derived from an EMBL/GenBank/DDBJ whole genome shotgun (WGS) entry which is preliminary data.</text>
</comment>
<feature type="transmembrane region" description="Helical" evidence="5">
    <location>
        <begin position="12"/>
        <end position="29"/>
    </location>
</feature>
<name>A0A9Q1C3N0_HOLLE</name>
<keyword evidence="5" id="KW-1133">Transmembrane helix</keyword>
<dbReference type="PANTHER" id="PTHR44196:SF1">
    <property type="entry name" value="DEHYDROGENASE_REDUCTASE SDR FAMILY MEMBER 7B"/>
    <property type="match status" value="1"/>
</dbReference>
<dbReference type="PANTHER" id="PTHR44196">
    <property type="entry name" value="DEHYDROGENASE/REDUCTASE SDR FAMILY MEMBER 7B"/>
    <property type="match status" value="1"/>
</dbReference>
<evidence type="ECO:0000313" key="6">
    <source>
        <dbReference type="EMBL" id="KAJ8037504.1"/>
    </source>
</evidence>
<organism evidence="6 7">
    <name type="scientific">Holothuria leucospilota</name>
    <name type="common">Black long sea cucumber</name>
    <name type="synonym">Mertensiothuria leucospilota</name>
    <dbReference type="NCBI Taxonomy" id="206669"/>
    <lineage>
        <taxon>Eukaryota</taxon>
        <taxon>Metazoa</taxon>
        <taxon>Echinodermata</taxon>
        <taxon>Eleutherozoa</taxon>
        <taxon>Echinozoa</taxon>
        <taxon>Holothuroidea</taxon>
        <taxon>Aspidochirotacea</taxon>
        <taxon>Aspidochirotida</taxon>
        <taxon>Holothuriidae</taxon>
        <taxon>Holothuria</taxon>
    </lineage>
</organism>
<dbReference type="InterPro" id="IPR036291">
    <property type="entry name" value="NAD(P)-bd_dom_sf"/>
</dbReference>
<evidence type="ECO:0000256" key="1">
    <source>
        <dbReference type="ARBA" id="ARBA00006484"/>
    </source>
</evidence>